<dbReference type="AlphaFoldDB" id="A0A0V0GF59"/>
<proteinExistence type="predicted"/>
<organism evidence="1">
    <name type="scientific">Solanum chacoense</name>
    <name type="common">Chaco potato</name>
    <dbReference type="NCBI Taxonomy" id="4108"/>
    <lineage>
        <taxon>Eukaryota</taxon>
        <taxon>Viridiplantae</taxon>
        <taxon>Streptophyta</taxon>
        <taxon>Embryophyta</taxon>
        <taxon>Tracheophyta</taxon>
        <taxon>Spermatophyta</taxon>
        <taxon>Magnoliopsida</taxon>
        <taxon>eudicotyledons</taxon>
        <taxon>Gunneridae</taxon>
        <taxon>Pentapetalae</taxon>
        <taxon>asterids</taxon>
        <taxon>lamiids</taxon>
        <taxon>Solanales</taxon>
        <taxon>Solanaceae</taxon>
        <taxon>Solanoideae</taxon>
        <taxon>Solaneae</taxon>
        <taxon>Solanum</taxon>
    </lineage>
</organism>
<accession>A0A0V0GF59</accession>
<dbReference type="EMBL" id="GEDG01040109">
    <property type="protein sequence ID" value="JAP06860.1"/>
    <property type="molecule type" value="Transcribed_RNA"/>
</dbReference>
<reference evidence="1" key="1">
    <citation type="submission" date="2015-12" db="EMBL/GenBank/DDBJ databases">
        <title>Gene expression during late stages of embryo sac development: a critical building block for successful pollen-pistil interactions.</title>
        <authorList>
            <person name="Liu Y."/>
            <person name="Joly V."/>
            <person name="Sabar M."/>
            <person name="Matton D.P."/>
        </authorList>
    </citation>
    <scope>NUCLEOTIDE SEQUENCE</scope>
</reference>
<name>A0A0V0GF59_SOLCH</name>
<sequence>IYIYIIIYLFHLRGTDQLITKLFLHQYLITSLQFCSCSISPSSSAPLLLMSPPLNSVVRNLAGLYRLLGISI</sequence>
<protein>
    <submittedName>
        <fullName evidence="1">Putative ovule protein</fullName>
    </submittedName>
</protein>
<feature type="non-terminal residue" evidence="1">
    <location>
        <position position="1"/>
    </location>
</feature>
<evidence type="ECO:0000313" key="1">
    <source>
        <dbReference type="EMBL" id="JAP06860.1"/>
    </source>
</evidence>